<evidence type="ECO:0000313" key="2">
    <source>
        <dbReference type="Proteomes" id="UP001164250"/>
    </source>
</evidence>
<comment type="caution">
    <text evidence="1">The sequence shown here is derived from an EMBL/GenBank/DDBJ whole genome shotgun (WGS) entry which is preliminary data.</text>
</comment>
<protein>
    <submittedName>
        <fullName evidence="1">Uncharacterized protein</fullName>
    </submittedName>
</protein>
<dbReference type="EMBL" id="CM047903">
    <property type="protein sequence ID" value="KAJ0092909.1"/>
    <property type="molecule type" value="Genomic_DNA"/>
</dbReference>
<organism evidence="1 2">
    <name type="scientific">Pistacia atlantica</name>
    <dbReference type="NCBI Taxonomy" id="434234"/>
    <lineage>
        <taxon>Eukaryota</taxon>
        <taxon>Viridiplantae</taxon>
        <taxon>Streptophyta</taxon>
        <taxon>Embryophyta</taxon>
        <taxon>Tracheophyta</taxon>
        <taxon>Spermatophyta</taxon>
        <taxon>Magnoliopsida</taxon>
        <taxon>eudicotyledons</taxon>
        <taxon>Gunneridae</taxon>
        <taxon>Pentapetalae</taxon>
        <taxon>rosids</taxon>
        <taxon>malvids</taxon>
        <taxon>Sapindales</taxon>
        <taxon>Anacardiaceae</taxon>
        <taxon>Pistacia</taxon>
    </lineage>
</organism>
<evidence type="ECO:0000313" key="1">
    <source>
        <dbReference type="EMBL" id="KAJ0092909.1"/>
    </source>
</evidence>
<sequence length="131" mass="14511">MSVAKKSSASVIFALACLLCYAMSTEAMPLAVKDKQDNQFQRNWCIVKPSMSDDQLQRNIDFCCTEVPASCKDIEDGGSCYNPTNKVSNASVVMNIYYQMMGKHLHNCNFNNSGILVYDDPSVGSCVYPQL</sequence>
<dbReference type="Proteomes" id="UP001164250">
    <property type="component" value="Chromosome 7"/>
</dbReference>
<keyword evidence="2" id="KW-1185">Reference proteome</keyword>
<gene>
    <name evidence="1" type="ORF">Patl1_24757</name>
</gene>
<reference evidence="2" key="1">
    <citation type="journal article" date="2023" name="G3 (Bethesda)">
        <title>Genome assembly and association tests identify interacting loci associated with vigor, precocity, and sex in interspecific pistachio rootstocks.</title>
        <authorList>
            <person name="Palmer W."/>
            <person name="Jacygrad E."/>
            <person name="Sagayaradj S."/>
            <person name="Cavanaugh K."/>
            <person name="Han R."/>
            <person name="Bertier L."/>
            <person name="Beede B."/>
            <person name="Kafkas S."/>
            <person name="Golino D."/>
            <person name="Preece J."/>
            <person name="Michelmore R."/>
        </authorList>
    </citation>
    <scope>NUCLEOTIDE SEQUENCE [LARGE SCALE GENOMIC DNA]</scope>
</reference>
<accession>A0ACC1B1W0</accession>
<proteinExistence type="predicted"/>
<name>A0ACC1B1W0_9ROSI</name>